<name>A0A316TZB8_9BASI</name>
<proteinExistence type="predicted"/>
<protein>
    <submittedName>
        <fullName evidence="2">Uncharacterized protein</fullName>
    </submittedName>
</protein>
<keyword evidence="3" id="KW-1185">Reference proteome</keyword>
<gene>
    <name evidence="2" type="ORF">BCV69DRAFT_295787</name>
</gene>
<dbReference type="Proteomes" id="UP000245942">
    <property type="component" value="Unassembled WGS sequence"/>
</dbReference>
<accession>A0A316TZB8</accession>
<feature type="region of interest" description="Disordered" evidence="1">
    <location>
        <begin position="1"/>
        <end position="159"/>
    </location>
</feature>
<reference evidence="2 3" key="1">
    <citation type="journal article" date="2018" name="Mol. Biol. Evol.">
        <title>Broad Genomic Sampling Reveals a Smut Pathogenic Ancestry of the Fungal Clade Ustilaginomycotina.</title>
        <authorList>
            <person name="Kijpornyongpan T."/>
            <person name="Mondo S.J."/>
            <person name="Barry K."/>
            <person name="Sandor L."/>
            <person name="Lee J."/>
            <person name="Lipzen A."/>
            <person name="Pangilinan J."/>
            <person name="LaButti K."/>
            <person name="Hainaut M."/>
            <person name="Henrissat B."/>
            <person name="Grigoriev I.V."/>
            <person name="Spatafora J.W."/>
            <person name="Aime M.C."/>
        </authorList>
    </citation>
    <scope>NUCLEOTIDE SEQUENCE [LARGE SCALE GENOMIC DNA]</scope>
    <source>
        <strain evidence="2 3">MCA 4718</strain>
    </source>
</reference>
<sequence length="185" mass="20525">MASSGNEATAAGPTTQHPRRHAASASKATTVLKRAVHNLTGQRTRAVTSLPINPSFGVADSQPPPTPPKARHPWDIPEPDSSTTSTTSPPIYQWPTKFSFSSPKERLTQEGPDGAAISKLCEEIRRRRKRTPLEPDEEVHAPSQMLKTEPTPPEHESCGMQNQMMEDEEMIFRAYRSCFVLPLVW</sequence>
<dbReference type="AlphaFoldDB" id="A0A316TZB8"/>
<dbReference type="EMBL" id="KZ819344">
    <property type="protein sequence ID" value="PWN17653.1"/>
    <property type="molecule type" value="Genomic_DNA"/>
</dbReference>
<organism evidence="2 3">
    <name type="scientific">Pseudomicrostroma glucosiphilum</name>
    <dbReference type="NCBI Taxonomy" id="1684307"/>
    <lineage>
        <taxon>Eukaryota</taxon>
        <taxon>Fungi</taxon>
        <taxon>Dikarya</taxon>
        <taxon>Basidiomycota</taxon>
        <taxon>Ustilaginomycotina</taxon>
        <taxon>Exobasidiomycetes</taxon>
        <taxon>Microstromatales</taxon>
        <taxon>Microstromatales incertae sedis</taxon>
        <taxon>Pseudomicrostroma</taxon>
    </lineage>
</organism>
<dbReference type="GeneID" id="37015661"/>
<dbReference type="RefSeq" id="XP_025344813.1">
    <property type="nucleotide sequence ID" value="XM_025493927.1"/>
</dbReference>
<feature type="compositionally biased region" description="Polar residues" evidence="1">
    <location>
        <begin position="1"/>
        <end position="16"/>
    </location>
</feature>
<evidence type="ECO:0000313" key="2">
    <source>
        <dbReference type="EMBL" id="PWN17653.1"/>
    </source>
</evidence>
<evidence type="ECO:0000256" key="1">
    <source>
        <dbReference type="SAM" id="MobiDB-lite"/>
    </source>
</evidence>
<feature type="compositionally biased region" description="Polar residues" evidence="1">
    <location>
        <begin position="39"/>
        <end position="52"/>
    </location>
</feature>
<evidence type="ECO:0000313" key="3">
    <source>
        <dbReference type="Proteomes" id="UP000245942"/>
    </source>
</evidence>